<dbReference type="SUPFAM" id="SSF53474">
    <property type="entry name" value="alpha/beta-Hydrolases"/>
    <property type="match status" value="1"/>
</dbReference>
<evidence type="ECO:0000313" key="5">
    <source>
        <dbReference type="EMBL" id="PXX56505.1"/>
    </source>
</evidence>
<evidence type="ECO:0000256" key="3">
    <source>
        <dbReference type="RuleBase" id="RU361235"/>
    </source>
</evidence>
<name>A0A318JTA4_9NOCA</name>
<protein>
    <recommendedName>
        <fullName evidence="3">Carboxylic ester hydrolase</fullName>
        <ecNumber evidence="3">3.1.1.-</ecNumber>
    </recommendedName>
</protein>
<dbReference type="EMBL" id="QJKF01000019">
    <property type="protein sequence ID" value="PXX56505.1"/>
    <property type="molecule type" value="Genomic_DNA"/>
</dbReference>
<dbReference type="Pfam" id="PF00135">
    <property type="entry name" value="COesterase"/>
    <property type="match status" value="1"/>
</dbReference>
<comment type="similarity">
    <text evidence="1 3">Belongs to the type-B carboxylesterase/lipase family.</text>
</comment>
<evidence type="ECO:0000313" key="6">
    <source>
        <dbReference type="Proteomes" id="UP000247569"/>
    </source>
</evidence>
<keyword evidence="6" id="KW-1185">Reference proteome</keyword>
<dbReference type="PANTHER" id="PTHR11559">
    <property type="entry name" value="CARBOXYLESTERASE"/>
    <property type="match status" value="1"/>
</dbReference>
<dbReference type="EC" id="3.1.1.-" evidence="3"/>
<reference evidence="5 6" key="1">
    <citation type="submission" date="2018-05" db="EMBL/GenBank/DDBJ databases">
        <title>Genomic Encyclopedia of Type Strains, Phase IV (KMG-IV): sequencing the most valuable type-strain genomes for metagenomic binning, comparative biology and taxonomic classification.</title>
        <authorList>
            <person name="Goeker M."/>
        </authorList>
    </citation>
    <scope>NUCLEOTIDE SEQUENCE [LARGE SCALE GENOMIC DNA]</scope>
    <source>
        <strain evidence="5 6">DSM 44704</strain>
    </source>
</reference>
<dbReference type="Proteomes" id="UP000247569">
    <property type="component" value="Unassembled WGS sequence"/>
</dbReference>
<keyword evidence="2 3" id="KW-0378">Hydrolase</keyword>
<sequence length="517" mass="54753">MLAALLLTLSCGDEDSGPSVRTDLGVVRGTAFSDHLEYQGIPYAAPPVGELRWHSPQPHAGWSGVRTATEPGGRCAQFASASGTPASDSEDCLYLNVTTPVGAQGERLPVMVWLHGGGFVEGSGAEYDPRRLSARGRVVVVTVNYRLGIFGNFAYPGLTGSGAYGLEDQQAALRWVRRNAAAFGGDPDNVTLFGQSAGGESVCAQLASPGARGLFQRAVIQSSMCTTKIPANALAPGLPTTSPWENPASAAARGESVATELYCAGPAAVACLRSHATADLMPLFGTFAGLSYGSPTLPDDPSRVLAEGGAQPIPVLSGTTRDETTYLQALDPSSASTMTAERYHGYLADAFAADADAVAHRYPMRASEPPSRTWASVTTDSAFACPTLERDRRFAAHVPTYSYEFADASVPPVLPEPGYPLGAYHSADAYYLFDMRHGAIGPELNAQQRRLSDLMIDYWTNFARTGNPNGERLPAWPATEPGATVLPALTTSGEGVQLIDFDREHQCSFWAEVAALR</sequence>
<dbReference type="AlphaFoldDB" id="A0A318JTA4"/>
<feature type="domain" description="Carboxylesterase type B" evidence="4">
    <location>
        <begin position="18"/>
        <end position="510"/>
    </location>
</feature>
<dbReference type="InterPro" id="IPR019826">
    <property type="entry name" value="Carboxylesterase_B_AS"/>
</dbReference>
<evidence type="ECO:0000256" key="1">
    <source>
        <dbReference type="ARBA" id="ARBA00005964"/>
    </source>
</evidence>
<accession>A0A318JTA4</accession>
<evidence type="ECO:0000256" key="2">
    <source>
        <dbReference type="ARBA" id="ARBA00022801"/>
    </source>
</evidence>
<comment type="caution">
    <text evidence="5">The sequence shown here is derived from an EMBL/GenBank/DDBJ whole genome shotgun (WGS) entry which is preliminary data.</text>
</comment>
<dbReference type="GO" id="GO:0016787">
    <property type="term" value="F:hydrolase activity"/>
    <property type="evidence" value="ECO:0007669"/>
    <property type="project" value="UniProtKB-KW"/>
</dbReference>
<dbReference type="Gene3D" id="3.40.50.1820">
    <property type="entry name" value="alpha/beta hydrolase"/>
    <property type="match status" value="1"/>
</dbReference>
<dbReference type="InterPro" id="IPR029058">
    <property type="entry name" value="AB_hydrolase_fold"/>
</dbReference>
<gene>
    <name evidence="5" type="ORF">DFR70_11957</name>
</gene>
<dbReference type="InterPro" id="IPR002018">
    <property type="entry name" value="CarbesteraseB"/>
</dbReference>
<dbReference type="PROSITE" id="PS00122">
    <property type="entry name" value="CARBOXYLESTERASE_B_1"/>
    <property type="match status" value="1"/>
</dbReference>
<proteinExistence type="inferred from homology"/>
<dbReference type="InterPro" id="IPR050309">
    <property type="entry name" value="Type-B_Carboxylest/Lipase"/>
</dbReference>
<organism evidence="5 6">
    <name type="scientific">Nocardia tenerifensis</name>
    <dbReference type="NCBI Taxonomy" id="228006"/>
    <lineage>
        <taxon>Bacteria</taxon>
        <taxon>Bacillati</taxon>
        <taxon>Actinomycetota</taxon>
        <taxon>Actinomycetes</taxon>
        <taxon>Mycobacteriales</taxon>
        <taxon>Nocardiaceae</taxon>
        <taxon>Nocardia</taxon>
    </lineage>
</organism>
<evidence type="ECO:0000259" key="4">
    <source>
        <dbReference type="Pfam" id="PF00135"/>
    </source>
</evidence>